<dbReference type="GeneID" id="68108574"/>
<keyword evidence="1" id="KW-0472">Membrane</keyword>
<dbReference type="VEuPathDB" id="AmoebaDB:FDP41_001356"/>
<protein>
    <recommendedName>
        <fullName evidence="4">Peptidase S33 tripeptidyl aminopeptidase-like C-terminal domain-containing protein</fullName>
    </recommendedName>
</protein>
<dbReference type="EMBL" id="VFQX01000023">
    <property type="protein sequence ID" value="KAF0979688.1"/>
    <property type="molecule type" value="Genomic_DNA"/>
</dbReference>
<feature type="transmembrane region" description="Helical" evidence="1">
    <location>
        <begin position="665"/>
        <end position="691"/>
    </location>
</feature>
<evidence type="ECO:0000256" key="1">
    <source>
        <dbReference type="SAM" id="Phobius"/>
    </source>
</evidence>
<dbReference type="OMA" id="TQHVERD"/>
<sequence>MSFSKIPKPCPIFAILFIATTMMMLLELTNSQRQNVQWSTCDHYYDFQIPENTQFLPRSSLSKEQVMYFPIVDAINDLNARKNQTYLTKAECSQFEVPLDHSSNFTATSARIKLFIKRIRGSKTQNSPRALWLLAGGPGLASNIFDLLIDLLSKLLGDTFDIYTTDHRGAGRSARVTCTLTQAETLGSDEGITISQKEWTKPGCAQAFAAEWNDMSQHFSSKAAAIDVVKLIEAINVPQNQKTFVYGASYGSVWISRIIRYLELNQQQVSQNLISGFIMDGIVNVIGKPATPMNELKQWPTESSSNIKSGRLVLNSWDENFNGVGNALFQLCGGNLTAMSLAQQISPLSDTSIFTHPKLYEKVAKDCRVIFEKHLLEHDNDMSTYVRHVLNNVYHQESGSSCRPVRDALPELQLKTLFQILLADLYGRALIPAIIYRLDRCDEYVDIPFVLHVYDVVMKTPTASPQRVPLQSPVLQAHVTYSELWNPNFSIQQMLSEYNSTNSTFGGQVIQMASLFQLTDWPTYQLDSAYFEKSFSLPQKTPLLMMNGNLDPQTPLWSALSQNASIIQSESGNGLYDLVIVPFSPHGVVVGPTSRNSLIPVGLQLLVNFITMEEPNPFTLNRTCLDEVEFNFTGSLYYNQRMYGVYNLYEDSYYAENSGNATVSLYLMVGLLVGTLIVAITVMNGLIYYIITLRDKKKIKVLEDEFE</sequence>
<dbReference type="Proteomes" id="UP000444721">
    <property type="component" value="Unassembled WGS sequence"/>
</dbReference>
<evidence type="ECO:0000313" key="2">
    <source>
        <dbReference type="EMBL" id="KAF0979688.1"/>
    </source>
</evidence>
<keyword evidence="3" id="KW-1185">Reference proteome</keyword>
<dbReference type="VEuPathDB" id="AmoebaDB:NF0081550"/>
<reference evidence="2 3" key="1">
    <citation type="journal article" date="2019" name="Sci. Rep.">
        <title>Nanopore sequencing improves the draft genome of the human pathogenic amoeba Naegleria fowleri.</title>
        <authorList>
            <person name="Liechti N."/>
            <person name="Schurch N."/>
            <person name="Bruggmann R."/>
            <person name="Wittwer M."/>
        </authorList>
    </citation>
    <scope>NUCLEOTIDE SEQUENCE [LARGE SCALE GENOMIC DNA]</scope>
    <source>
        <strain evidence="2 3">ATCC 30894</strain>
    </source>
</reference>
<dbReference type="OrthoDB" id="425534at2759"/>
<evidence type="ECO:0008006" key="4">
    <source>
        <dbReference type="Google" id="ProtNLM"/>
    </source>
</evidence>
<dbReference type="AlphaFoldDB" id="A0A6A5C1C7"/>
<keyword evidence="1" id="KW-1133">Transmembrane helix</keyword>
<accession>A0A6A5C1C7</accession>
<dbReference type="VEuPathDB" id="AmoebaDB:NfTy_029910"/>
<proteinExistence type="predicted"/>
<organism evidence="2 3">
    <name type="scientific">Naegleria fowleri</name>
    <name type="common">Brain eating amoeba</name>
    <dbReference type="NCBI Taxonomy" id="5763"/>
    <lineage>
        <taxon>Eukaryota</taxon>
        <taxon>Discoba</taxon>
        <taxon>Heterolobosea</taxon>
        <taxon>Tetramitia</taxon>
        <taxon>Eutetramitia</taxon>
        <taxon>Vahlkampfiidae</taxon>
        <taxon>Naegleria</taxon>
    </lineage>
</organism>
<gene>
    <name evidence="2" type="ORF">FDP41_001356</name>
</gene>
<evidence type="ECO:0000313" key="3">
    <source>
        <dbReference type="Proteomes" id="UP000444721"/>
    </source>
</evidence>
<keyword evidence="1" id="KW-0812">Transmembrane</keyword>
<dbReference type="InterPro" id="IPR029058">
    <property type="entry name" value="AB_hydrolase_fold"/>
</dbReference>
<dbReference type="RefSeq" id="XP_044564401.1">
    <property type="nucleotide sequence ID" value="XM_044704203.1"/>
</dbReference>
<dbReference type="Gene3D" id="3.40.50.1820">
    <property type="entry name" value="alpha/beta hydrolase"/>
    <property type="match status" value="1"/>
</dbReference>
<dbReference type="SUPFAM" id="SSF53474">
    <property type="entry name" value="alpha/beta-Hydrolases"/>
    <property type="match status" value="2"/>
</dbReference>
<name>A0A6A5C1C7_NAEFO</name>
<comment type="caution">
    <text evidence="2">The sequence shown here is derived from an EMBL/GenBank/DDBJ whole genome shotgun (WGS) entry which is preliminary data.</text>
</comment>